<evidence type="ECO:0000313" key="2">
    <source>
        <dbReference type="RefSeq" id="XP_033457571.1"/>
    </source>
</evidence>
<gene>
    <name evidence="2" type="ORF">K489DRAFT_411781</name>
</gene>
<reference evidence="2" key="3">
    <citation type="submission" date="2025-08" db="UniProtKB">
        <authorList>
            <consortium name="RefSeq"/>
        </authorList>
    </citation>
    <scope>IDENTIFICATION</scope>
    <source>
        <strain evidence="2">CBS 342.82</strain>
    </source>
</reference>
<reference evidence="2" key="2">
    <citation type="submission" date="2020-04" db="EMBL/GenBank/DDBJ databases">
        <authorList>
            <consortium name="NCBI Genome Project"/>
        </authorList>
    </citation>
    <scope>NUCLEOTIDE SEQUENCE</scope>
    <source>
        <strain evidence="2">CBS 342.82</strain>
    </source>
</reference>
<organism evidence="2">
    <name type="scientific">Dissoconium aciculare CBS 342.82</name>
    <dbReference type="NCBI Taxonomy" id="1314786"/>
    <lineage>
        <taxon>Eukaryota</taxon>
        <taxon>Fungi</taxon>
        <taxon>Dikarya</taxon>
        <taxon>Ascomycota</taxon>
        <taxon>Pezizomycotina</taxon>
        <taxon>Dothideomycetes</taxon>
        <taxon>Dothideomycetidae</taxon>
        <taxon>Mycosphaerellales</taxon>
        <taxon>Dissoconiaceae</taxon>
        <taxon>Dissoconium</taxon>
    </lineage>
</organism>
<proteinExistence type="predicted"/>
<dbReference type="RefSeq" id="XP_033457571.1">
    <property type="nucleotide sequence ID" value="XM_033607849.1"/>
</dbReference>
<sequence>MAGSIQAIKTYHVVNAGTFTTRNVELHHANMPFLWAQQDTWKMGVPKIRFRTQSPTGPVIAGAKLPVFARGVDVVLGDPEDKSLTWTAVEPDNSFTLSSYSFRGYGSGHLYTWKRTHNHAFGSSRLSGSDFKLVDPSNGDKVLAVYIKDSFMGGPNLGHIDYFVELGQDLELQTIASILGIEERLRRRRRGNAAAGGGGAAAAC</sequence>
<evidence type="ECO:0000313" key="1">
    <source>
        <dbReference type="Proteomes" id="UP000504637"/>
    </source>
</evidence>
<protein>
    <submittedName>
        <fullName evidence="2">Uncharacterized protein</fullName>
    </submittedName>
</protein>
<dbReference type="AlphaFoldDB" id="A0A6J3LXQ3"/>
<keyword evidence="1" id="KW-1185">Reference proteome</keyword>
<dbReference type="GeneID" id="54365648"/>
<accession>A0A6J3LXQ3</accession>
<name>A0A6J3LXQ3_9PEZI</name>
<dbReference type="Proteomes" id="UP000504637">
    <property type="component" value="Unplaced"/>
</dbReference>
<reference evidence="2" key="1">
    <citation type="submission" date="2020-01" db="EMBL/GenBank/DDBJ databases">
        <authorList>
            <consortium name="DOE Joint Genome Institute"/>
            <person name="Haridas S."/>
            <person name="Albert R."/>
            <person name="Binder M."/>
            <person name="Bloem J."/>
            <person name="Labutti K."/>
            <person name="Salamov A."/>
            <person name="Andreopoulos B."/>
            <person name="Baker S.E."/>
            <person name="Barry K."/>
            <person name="Bills G."/>
            <person name="Bluhm B.H."/>
            <person name="Cannon C."/>
            <person name="Castanera R."/>
            <person name="Culley D.E."/>
            <person name="Daum C."/>
            <person name="Ezra D."/>
            <person name="Gonzalez J.B."/>
            <person name="Henrissat B."/>
            <person name="Kuo A."/>
            <person name="Liang C."/>
            <person name="Lipzen A."/>
            <person name="Lutzoni F."/>
            <person name="Magnuson J."/>
            <person name="Mondo S."/>
            <person name="Nolan M."/>
            <person name="Ohm R."/>
            <person name="Pangilinan J."/>
            <person name="Park H.-J."/>
            <person name="Ramirez L."/>
            <person name="Alfaro M."/>
            <person name="Sun H."/>
            <person name="Tritt A."/>
            <person name="Yoshinaga Y."/>
            <person name="Zwiers L.-H."/>
            <person name="Turgeon B.G."/>
            <person name="Goodwin S.B."/>
            <person name="Spatafora J.W."/>
            <person name="Crous P.W."/>
            <person name="Grigoriev I.V."/>
        </authorList>
    </citation>
    <scope>NUCLEOTIDE SEQUENCE</scope>
    <source>
        <strain evidence="2">CBS 342.82</strain>
    </source>
</reference>
<dbReference type="OrthoDB" id="3646623at2759"/>